<keyword evidence="5 6" id="KW-0472">Membrane</keyword>
<evidence type="ECO:0000256" key="3">
    <source>
        <dbReference type="ARBA" id="ARBA00022692"/>
    </source>
</evidence>
<dbReference type="InterPro" id="IPR000731">
    <property type="entry name" value="SSD"/>
</dbReference>
<dbReference type="Proteomes" id="UP000606580">
    <property type="component" value="Unassembled WGS sequence"/>
</dbReference>
<feature type="transmembrane region" description="Helical" evidence="6">
    <location>
        <begin position="311"/>
        <end position="335"/>
    </location>
</feature>
<dbReference type="Gene3D" id="1.20.1640.10">
    <property type="entry name" value="Multidrug efflux transporter AcrB transmembrane domain"/>
    <property type="match status" value="1"/>
</dbReference>
<dbReference type="AlphaFoldDB" id="A0A848D8V3"/>
<comment type="subcellular location">
    <subcellularLocation>
        <location evidence="1">Cell membrane</location>
        <topology evidence="1">Multi-pass membrane protein</topology>
    </subcellularLocation>
</comment>
<keyword evidence="2" id="KW-1003">Cell membrane</keyword>
<proteinExistence type="predicted"/>
<feature type="transmembrane region" description="Helical" evidence="6">
    <location>
        <begin position="217"/>
        <end position="235"/>
    </location>
</feature>
<feature type="transmembrane region" description="Helical" evidence="6">
    <location>
        <begin position="269"/>
        <end position="290"/>
    </location>
</feature>
<dbReference type="InterPro" id="IPR004869">
    <property type="entry name" value="MMPL_dom"/>
</dbReference>
<dbReference type="GO" id="GO:0005886">
    <property type="term" value="C:plasma membrane"/>
    <property type="evidence" value="ECO:0007669"/>
    <property type="project" value="UniProtKB-SubCell"/>
</dbReference>
<dbReference type="SUPFAM" id="SSF82866">
    <property type="entry name" value="Multidrug efflux transporter AcrB transmembrane domain"/>
    <property type="match status" value="1"/>
</dbReference>
<evidence type="ECO:0000256" key="4">
    <source>
        <dbReference type="ARBA" id="ARBA00022989"/>
    </source>
</evidence>
<gene>
    <name evidence="8" type="ORF">GIS02_02800</name>
</gene>
<comment type="caution">
    <text evidence="8">The sequence shown here is derived from an EMBL/GenBank/DDBJ whole genome shotgun (WGS) entry which is preliminary data.</text>
</comment>
<name>A0A848D8V3_9EURY</name>
<feature type="transmembrane region" description="Helical" evidence="6">
    <location>
        <begin position="242"/>
        <end position="263"/>
    </location>
</feature>
<feature type="domain" description="SSD" evidence="7">
    <location>
        <begin position="251"/>
        <end position="368"/>
    </location>
</feature>
<keyword evidence="4 6" id="KW-1133">Transmembrane helix</keyword>
<sequence>MGEMPTLFDKILIAIARYQKRYTRELLIIIILITILLGTGLKDMTINSDVRSEMPRDLPIFKLNDRVNDKFGGQDTVVIAVKIDESVNSKKAVRDIRDSRVIESLLFLDESLQDESMVQSVTSPASFFHSMDEISDDNVSQVIEKNPAIAKFFSRDYRMTLMYVSADIGSDDVKIQSFIDIVHDKIDYTPKPPGIKFGITGSPVLRVSIFDILKSDAVTTLLIAACIILLLLFVMEQSFTRGLLIFIPLSLGLIWTMGTLGWLGIPLSIATVCLSSMILGLGVEYGVFMVTRYKEERDKGRNQSDSIETALHGIGTAITGSGLTTIVGFGVLSFSSVPMMQHLGQTLALGIFYSLMAALFANPVLMILEEDFEHHRTEKLLKRFAAKREGHVRRPR</sequence>
<organism evidence="8 9">
    <name type="scientific">Candidatus Ethanoperedens thermophilum</name>
    <dbReference type="NCBI Taxonomy" id="2766897"/>
    <lineage>
        <taxon>Archaea</taxon>
        <taxon>Methanobacteriati</taxon>
        <taxon>Methanobacteriota</taxon>
        <taxon>Stenosarchaea group</taxon>
        <taxon>Methanomicrobia</taxon>
        <taxon>Methanosarcinales</taxon>
        <taxon>Methanosarcinales incertae sedis</taxon>
        <taxon>GOM Arc I cluster</taxon>
        <taxon>Candidatus Ethanoperedens</taxon>
    </lineage>
</organism>
<dbReference type="PANTHER" id="PTHR33406:SF13">
    <property type="entry name" value="MEMBRANE PROTEIN YDFJ"/>
    <property type="match status" value="1"/>
</dbReference>
<dbReference type="PANTHER" id="PTHR33406">
    <property type="entry name" value="MEMBRANE PROTEIN MJ1562-RELATED"/>
    <property type="match status" value="1"/>
</dbReference>
<evidence type="ECO:0000256" key="5">
    <source>
        <dbReference type="ARBA" id="ARBA00023136"/>
    </source>
</evidence>
<protein>
    <submittedName>
        <fullName evidence="8">MMPL family transporter</fullName>
    </submittedName>
</protein>
<dbReference type="Pfam" id="PF03176">
    <property type="entry name" value="MMPL"/>
    <property type="match status" value="1"/>
</dbReference>
<feature type="transmembrane region" description="Helical" evidence="6">
    <location>
        <begin position="21"/>
        <end position="41"/>
    </location>
</feature>
<evidence type="ECO:0000313" key="9">
    <source>
        <dbReference type="Proteomes" id="UP000606580"/>
    </source>
</evidence>
<feature type="transmembrane region" description="Helical" evidence="6">
    <location>
        <begin position="347"/>
        <end position="368"/>
    </location>
</feature>
<dbReference type="PROSITE" id="PS50156">
    <property type="entry name" value="SSD"/>
    <property type="match status" value="1"/>
</dbReference>
<evidence type="ECO:0000256" key="6">
    <source>
        <dbReference type="SAM" id="Phobius"/>
    </source>
</evidence>
<keyword evidence="3 6" id="KW-0812">Transmembrane</keyword>
<dbReference type="EMBL" id="WNEG01000052">
    <property type="protein sequence ID" value="NMG83118.1"/>
    <property type="molecule type" value="Genomic_DNA"/>
</dbReference>
<evidence type="ECO:0000313" key="8">
    <source>
        <dbReference type="EMBL" id="NMG83118.1"/>
    </source>
</evidence>
<evidence type="ECO:0000256" key="2">
    <source>
        <dbReference type="ARBA" id="ARBA00022475"/>
    </source>
</evidence>
<accession>A0A848D8V3</accession>
<evidence type="ECO:0000256" key="1">
    <source>
        <dbReference type="ARBA" id="ARBA00004651"/>
    </source>
</evidence>
<evidence type="ECO:0000259" key="7">
    <source>
        <dbReference type="PROSITE" id="PS50156"/>
    </source>
</evidence>
<dbReference type="InterPro" id="IPR050545">
    <property type="entry name" value="Mycobact_MmpL"/>
</dbReference>
<reference evidence="8" key="1">
    <citation type="journal article" date="2020" name="MBio">
        <title>'Candidatus Ethanoperedens,' a Thermophilic Genus of Archaea Mediating the Anaerobic Oxidation of Ethane.</title>
        <authorList>
            <person name="Hahn C.J."/>
            <person name="Laso-Perez R."/>
            <person name="Vulcano F."/>
            <person name="Vaziourakis K.M."/>
            <person name="Stokke R."/>
            <person name="Steen I.H."/>
            <person name="Teske A."/>
            <person name="Boetius A."/>
            <person name="Liebeke M."/>
            <person name="Amann R."/>
            <person name="Knittel K."/>
            <person name="Wegener G."/>
        </authorList>
    </citation>
    <scope>NUCLEOTIDE SEQUENCE</scope>
    <source>
        <strain evidence="8">GoM-Arc1-LC-WB58</strain>
    </source>
</reference>